<keyword evidence="4" id="KW-0812">Transmembrane</keyword>
<dbReference type="InterPro" id="IPR052979">
    <property type="entry name" value="Adenylate-forming_domain"/>
</dbReference>
<evidence type="ECO:0000256" key="1">
    <source>
        <dbReference type="ARBA" id="ARBA00022450"/>
    </source>
</evidence>
<keyword evidence="3" id="KW-0378">Hydrolase</keyword>
<dbReference type="NCBIfam" id="TIGR01733">
    <property type="entry name" value="AA-adenyl-dom"/>
    <property type="match status" value="1"/>
</dbReference>
<dbReference type="InterPro" id="IPR000873">
    <property type="entry name" value="AMP-dep_synth/lig_dom"/>
</dbReference>
<feature type="transmembrane region" description="Helical" evidence="4">
    <location>
        <begin position="601"/>
        <end position="624"/>
    </location>
</feature>
<dbReference type="InterPro" id="IPR042099">
    <property type="entry name" value="ANL_N_sf"/>
</dbReference>
<dbReference type="FunFam" id="3.40.50.1820:FF:000039">
    <property type="entry name" value="Esterase ybfF"/>
    <property type="match status" value="1"/>
</dbReference>
<keyword evidence="4" id="KW-1133">Transmembrane helix</keyword>
<dbReference type="PANTHER" id="PTHR33927:SF5">
    <property type="entry name" value="ENZYME, PUTATIVE (AFU_ORTHOLOGUE AFUA_8G01222)-RELATED"/>
    <property type="match status" value="1"/>
</dbReference>
<evidence type="ECO:0000313" key="8">
    <source>
        <dbReference type="Proteomes" id="UP000037904"/>
    </source>
</evidence>
<feature type="transmembrane region" description="Helical" evidence="4">
    <location>
        <begin position="676"/>
        <end position="696"/>
    </location>
</feature>
<dbReference type="InterPro" id="IPR020845">
    <property type="entry name" value="AMP-binding_CS"/>
</dbReference>
<name>A0A0M9F2U9_FUSLA</name>
<keyword evidence="8" id="KW-1185">Reference proteome</keyword>
<feature type="transmembrane region" description="Helical" evidence="4">
    <location>
        <begin position="752"/>
        <end position="772"/>
    </location>
</feature>
<comment type="caution">
    <text evidence="7">The sequence shown here is derived from an EMBL/GenBank/DDBJ whole genome shotgun (WGS) entry which is preliminary data.</text>
</comment>
<dbReference type="PROSITE" id="PS00455">
    <property type="entry name" value="AMP_BINDING"/>
    <property type="match status" value="1"/>
</dbReference>
<dbReference type="InterPro" id="IPR045851">
    <property type="entry name" value="AMP-bd_C_sf"/>
</dbReference>
<gene>
    <name evidence="7" type="ORF">FLAG1_02403</name>
</gene>
<dbReference type="InterPro" id="IPR010071">
    <property type="entry name" value="AA_adenyl_dom"/>
</dbReference>
<feature type="transmembrane region" description="Helical" evidence="4">
    <location>
        <begin position="721"/>
        <end position="740"/>
    </location>
</feature>
<dbReference type="Gene3D" id="3.40.50.1820">
    <property type="entry name" value="alpha/beta hydrolase"/>
    <property type="match status" value="1"/>
</dbReference>
<dbReference type="EMBL" id="JXCE01000023">
    <property type="protein sequence ID" value="KPA44666.1"/>
    <property type="molecule type" value="Genomic_DNA"/>
</dbReference>
<dbReference type="Pfam" id="PF00561">
    <property type="entry name" value="Abhydrolase_1"/>
    <property type="match status" value="1"/>
</dbReference>
<keyword evidence="1" id="KW-0596">Phosphopantetheine</keyword>
<feature type="transmembrane region" description="Helical" evidence="4">
    <location>
        <begin position="792"/>
        <end position="809"/>
    </location>
</feature>
<evidence type="ECO:0000256" key="3">
    <source>
        <dbReference type="ARBA" id="ARBA00022801"/>
    </source>
</evidence>
<dbReference type="GO" id="GO:0016787">
    <property type="term" value="F:hydrolase activity"/>
    <property type="evidence" value="ECO:0007669"/>
    <property type="project" value="UniProtKB-KW"/>
</dbReference>
<feature type="domain" description="AB hydrolase-1" evidence="6">
    <location>
        <begin position="1080"/>
        <end position="1313"/>
    </location>
</feature>
<sequence>MEKSNPTQDHILCKSILELGQGDCINTPFSTVTSAFYHHARSYPGATALYDLTESPKKLTYRELANRAQNLASYLIAQGVCPGSRVPLVTKRGIDMVIGILAILSCGAQYVPLDGGVVPDETIRRVLGESKGGVVLCLTSTKHRVTSQLGHTVVVIDQVATPSLQENAHVDLASPESGCYVIYTSGTTGEPKGVDITHQNVANLVCLSPGNLGVAAGTCVGSVLNISFDMATWEIFVCLCNGGTLVLRGSNWESTLQQIDVLICTPTVLSKYHPTQFPRIKTVATAGEPTTRRLADLWAEHGTYWNCCGPTETTIVNTMHKHTVGKELSIGRPTPNNRVYILDGEGKLTPMGTVGVMWAGGLGVSRGYVGLEHKTAERYKPDPFAKDGSVIYNTGDLGRWRPDGSIEILGRVDDQVKVKGFRVELDGVTASLLSAPGVSQAAVLLIDGEIHGFTTPRNCDVTTTIKHMRRYQPYYAVPTHIHPLDELPSTPNGKVDKNRLKVLALTEQGTTAQACENEKTQETRVELKSQPSVSTLATLTEQGTTAQAYENEKTQETRVELKSQPSMSTLATLTDKLDLERGIPDKTMARPLRGLRRRVFIVYRTLFSLIGLLNLAALICVIALHLDSEWLGIITAINLAVAVLVRQETVINILYTVFCSVPKSLPLWIRVRCAKIYHLGGVHSGAGVCATAWLVISTVRGTLCNAGFCEGHATVSLATQIVSWILCGLLCSMVATAWPSFRKWYHNVFERFHRFAGWTSLGLFWARTILAINDSRPQDQDLGLAAVKSPDFWLLIVATLSIASSWFFLRKVPVEAKVLSDHAVRLHFDYTVPVNGSFTRISQRPLIEWHSFATIPNPEANHHAKGYSLVVSNAGDWTRSCIQNPPSTIWVRGVPTCGVMRISTLFNRVVVIATGSGIGPLLGHILNRPCPTQLIWSTTRPEITFGKELVGQVRDAIPDAVIWDTKAQGRPDLVRMGYNMAKNFDAEAVIIIANEKITKKVVYGLETRGMPSFGAIWDIFAVIRNMLSLRRVVTTAVPSVERQGLWAVPTSTRLYSQSVGPLVYDLHEPTQPKTDKKKSPILFLHGLFGSKKNNRAISKALARDLGRYVYALDLRNHGESPHDTRHDYSAMAQDVAEFIEGHGLKDTTLIGHSMGAKTSMALALRSPDLVSDIVAVDNAPVDVSLSRDFPKYVRAMKKIQEAGVTRQSEADKILSEYEESLPIRQFLLGNMYLPEGEKVRKFRIPLHTLGKALDNLGDFPYKNPNEIRFEKPALFVRGTQSKYVPDDVLPLIGQFFPKFRLVDVDAGHWLISEQPEAFRQAVVEFLQKPE</sequence>
<dbReference type="Gene3D" id="3.30.300.30">
    <property type="match status" value="1"/>
</dbReference>
<dbReference type="SUPFAM" id="SSF53474">
    <property type="entry name" value="alpha/beta-Hydrolases"/>
    <property type="match status" value="1"/>
</dbReference>
<dbReference type="InterPro" id="IPR029058">
    <property type="entry name" value="AB_hydrolase_fold"/>
</dbReference>
<feature type="domain" description="AMP-dependent synthetase/ligase" evidence="5">
    <location>
        <begin position="36"/>
        <end position="368"/>
    </location>
</feature>
<dbReference type="Pfam" id="PF00501">
    <property type="entry name" value="AMP-binding"/>
    <property type="match status" value="1"/>
</dbReference>
<dbReference type="InterPro" id="IPR000073">
    <property type="entry name" value="AB_hydrolase_1"/>
</dbReference>
<proteinExistence type="predicted"/>
<accession>A0A0M9F2U9</accession>
<reference evidence="7 8" key="1">
    <citation type="submission" date="2015-04" db="EMBL/GenBank/DDBJ databases">
        <title>The draft genome sequence of Fusarium langsethiae, a T-2/HT-2 mycotoxin producer.</title>
        <authorList>
            <person name="Lysoe E."/>
            <person name="Divon H.H."/>
            <person name="Terzi V."/>
            <person name="Orru L."/>
            <person name="Lamontanara A."/>
            <person name="Kolseth A.-K."/>
            <person name="Frandsen R.J."/>
            <person name="Nielsen K."/>
            <person name="Thrane U."/>
        </authorList>
    </citation>
    <scope>NUCLEOTIDE SEQUENCE [LARGE SCALE GENOMIC DNA]</scope>
    <source>
        <strain evidence="7 8">Fl201059</strain>
    </source>
</reference>
<evidence type="ECO:0000256" key="4">
    <source>
        <dbReference type="SAM" id="Phobius"/>
    </source>
</evidence>
<dbReference type="Proteomes" id="UP000037904">
    <property type="component" value="Unassembled WGS sequence"/>
</dbReference>
<keyword evidence="2" id="KW-0597">Phosphoprotein</keyword>
<evidence type="ECO:0000256" key="2">
    <source>
        <dbReference type="ARBA" id="ARBA00022553"/>
    </source>
</evidence>
<protein>
    <submittedName>
        <fullName evidence="7">Non-ribosomal peptide synthetase</fullName>
    </submittedName>
</protein>
<feature type="transmembrane region" description="Helical" evidence="4">
    <location>
        <begin position="630"/>
        <end position="655"/>
    </location>
</feature>
<evidence type="ECO:0000259" key="5">
    <source>
        <dbReference type="Pfam" id="PF00501"/>
    </source>
</evidence>
<dbReference type="PANTHER" id="PTHR33927">
    <property type="entry name" value="TRANSMEMBRANE PROTEIN"/>
    <property type="match status" value="1"/>
</dbReference>
<dbReference type="SUPFAM" id="SSF56801">
    <property type="entry name" value="Acetyl-CoA synthetase-like"/>
    <property type="match status" value="1"/>
</dbReference>
<organism evidence="7 8">
    <name type="scientific">Fusarium langsethiae</name>
    <dbReference type="NCBI Taxonomy" id="179993"/>
    <lineage>
        <taxon>Eukaryota</taxon>
        <taxon>Fungi</taxon>
        <taxon>Dikarya</taxon>
        <taxon>Ascomycota</taxon>
        <taxon>Pezizomycotina</taxon>
        <taxon>Sordariomycetes</taxon>
        <taxon>Hypocreomycetidae</taxon>
        <taxon>Hypocreales</taxon>
        <taxon>Nectriaceae</taxon>
        <taxon>Fusarium</taxon>
    </lineage>
</organism>
<evidence type="ECO:0000259" key="6">
    <source>
        <dbReference type="Pfam" id="PF00561"/>
    </source>
</evidence>
<evidence type="ECO:0000313" key="7">
    <source>
        <dbReference type="EMBL" id="KPA44666.1"/>
    </source>
</evidence>
<keyword evidence="4" id="KW-0472">Membrane</keyword>
<dbReference type="OrthoDB" id="3142841at2759"/>
<dbReference type="Gene3D" id="3.40.50.12780">
    <property type="entry name" value="N-terminal domain of ligase-like"/>
    <property type="match status" value="1"/>
</dbReference>